<evidence type="ECO:0008006" key="3">
    <source>
        <dbReference type="Google" id="ProtNLM"/>
    </source>
</evidence>
<dbReference type="EMBL" id="BNJF01000005">
    <property type="protein sequence ID" value="GHO49510.1"/>
    <property type="molecule type" value="Genomic_DNA"/>
</dbReference>
<keyword evidence="2" id="KW-1185">Reference proteome</keyword>
<proteinExistence type="predicted"/>
<comment type="caution">
    <text evidence="1">The sequence shown here is derived from an EMBL/GenBank/DDBJ whole genome shotgun (WGS) entry which is preliminary data.</text>
</comment>
<organism evidence="1 2">
    <name type="scientific">Ktedonospora formicarum</name>
    <dbReference type="NCBI Taxonomy" id="2778364"/>
    <lineage>
        <taxon>Bacteria</taxon>
        <taxon>Bacillati</taxon>
        <taxon>Chloroflexota</taxon>
        <taxon>Ktedonobacteria</taxon>
        <taxon>Ktedonobacterales</taxon>
        <taxon>Ktedonobacteraceae</taxon>
        <taxon>Ktedonospora</taxon>
    </lineage>
</organism>
<protein>
    <recommendedName>
        <fullName evidence="3">Nitroreductase family deazaflavin-dependent oxidoreductase</fullName>
    </recommendedName>
</protein>
<evidence type="ECO:0000313" key="2">
    <source>
        <dbReference type="Proteomes" id="UP000612362"/>
    </source>
</evidence>
<dbReference type="AlphaFoldDB" id="A0A8J3MVN0"/>
<evidence type="ECO:0000313" key="1">
    <source>
        <dbReference type="EMBL" id="GHO49510.1"/>
    </source>
</evidence>
<dbReference type="SUPFAM" id="SSF50475">
    <property type="entry name" value="FMN-binding split barrel"/>
    <property type="match status" value="1"/>
</dbReference>
<dbReference type="Pfam" id="PF04075">
    <property type="entry name" value="F420H2_quin_red"/>
    <property type="match status" value="1"/>
</dbReference>
<reference evidence="1" key="1">
    <citation type="submission" date="2020-10" db="EMBL/GenBank/DDBJ databases">
        <title>Taxonomic study of unclassified bacteria belonging to the class Ktedonobacteria.</title>
        <authorList>
            <person name="Yabe S."/>
            <person name="Wang C.M."/>
            <person name="Zheng Y."/>
            <person name="Sakai Y."/>
            <person name="Cavaletti L."/>
            <person name="Monciardini P."/>
            <person name="Donadio S."/>
        </authorList>
    </citation>
    <scope>NUCLEOTIDE SEQUENCE</scope>
    <source>
        <strain evidence="1">SOSP1-1</strain>
    </source>
</reference>
<dbReference type="Proteomes" id="UP000612362">
    <property type="component" value="Unassembled WGS sequence"/>
</dbReference>
<dbReference type="InterPro" id="IPR012349">
    <property type="entry name" value="Split_barrel_FMN-bd"/>
</dbReference>
<accession>A0A8J3MVN0</accession>
<gene>
    <name evidence="1" type="ORF">KSX_76730</name>
</gene>
<dbReference type="RefSeq" id="WP_220198625.1">
    <property type="nucleotide sequence ID" value="NZ_BNJF01000005.1"/>
</dbReference>
<dbReference type="GO" id="GO:0016491">
    <property type="term" value="F:oxidoreductase activity"/>
    <property type="evidence" value="ECO:0007669"/>
    <property type="project" value="InterPro"/>
</dbReference>
<dbReference type="InterPro" id="IPR004378">
    <property type="entry name" value="F420H2_quin_Rdtase"/>
</dbReference>
<dbReference type="Gene3D" id="2.30.110.10">
    <property type="entry name" value="Electron Transport, Fmn-binding Protein, Chain A"/>
    <property type="match status" value="1"/>
</dbReference>
<sequence>MACDWRLYANENFCYVTTKGRKTGRAHTIEIWFALDGPTLYMLAGGRDKTDWVRNLQRDSVVNVRMKEERFKGLGRVVVEGSEEDERARQLVFTKYQARSNEDLRDWSRRSLPVAIDLTNDQSQSEVPPRP</sequence>
<name>A0A8J3MVN0_9CHLR</name>